<dbReference type="Proteomes" id="UP001524944">
    <property type="component" value="Unassembled WGS sequence"/>
</dbReference>
<evidence type="ECO:0000256" key="1">
    <source>
        <dbReference type="ARBA" id="ARBA00004953"/>
    </source>
</evidence>
<evidence type="ECO:0000313" key="5">
    <source>
        <dbReference type="Proteomes" id="UP001524944"/>
    </source>
</evidence>
<protein>
    <submittedName>
        <fullName evidence="4">Precorrin-6A reductase</fullName>
        <ecNumber evidence="4">1.3.1.54</ecNumber>
    </submittedName>
</protein>
<dbReference type="EMBL" id="JANPWE010000002">
    <property type="protein sequence ID" value="MCR6544766.1"/>
    <property type="molecule type" value="Genomic_DNA"/>
</dbReference>
<gene>
    <name evidence="4" type="primary">cobK</name>
    <name evidence="4" type="ORF">NVS47_04420</name>
</gene>
<dbReference type="PANTHER" id="PTHR36925:SF1">
    <property type="entry name" value="COBALT-PRECORRIN-6A REDUCTASE"/>
    <property type="match status" value="1"/>
</dbReference>
<evidence type="ECO:0000256" key="3">
    <source>
        <dbReference type="ARBA" id="ARBA00023002"/>
    </source>
</evidence>
<sequence length="257" mass="28720">MILVLGGTGDALDIACALYRITSNVIISTATAYGFEVSQERFPGKIVHGKMDREALKKFILDQGIDYVVDASHPYAENLSRNAIAVCQDLGVNYLRFERSTIEEGRKERILCANLAEAGAVAENLPGRIFITTGINNIDQMISQITDKKRLTVRVLPQSDSIKKLEDLGLNPDHIIAMKGPFSEEMNTLMFQETQSAILICKDSGIQGGTDNKLRAAERLGMQVILIRRPDLIYPNKFSNIDEIGEYFKNLRPHKQY</sequence>
<comment type="pathway">
    <text evidence="1">Cofactor biosynthesis; adenosylcobalamin biosynthesis.</text>
</comment>
<name>A0ABT1Y500_9FIRM</name>
<dbReference type="PROSITE" id="PS51014">
    <property type="entry name" value="COBK_CBIJ"/>
    <property type="match status" value="1"/>
</dbReference>
<keyword evidence="2" id="KW-0169">Cobalamin biosynthesis</keyword>
<evidence type="ECO:0000256" key="2">
    <source>
        <dbReference type="ARBA" id="ARBA00022573"/>
    </source>
</evidence>
<keyword evidence="5" id="KW-1185">Reference proteome</keyword>
<dbReference type="NCBIfam" id="TIGR00715">
    <property type="entry name" value="precor6x_red"/>
    <property type="match status" value="1"/>
</dbReference>
<proteinExistence type="predicted"/>
<accession>A0ABT1Y500</accession>
<dbReference type="RefSeq" id="WP_257912313.1">
    <property type="nucleotide sequence ID" value="NZ_JANPWE010000002.1"/>
</dbReference>
<keyword evidence="3 4" id="KW-0560">Oxidoreductase</keyword>
<reference evidence="4 5" key="1">
    <citation type="submission" date="2022-08" db="EMBL/GenBank/DDBJ databases">
        <title>Proteogenomics of the novel Dehalobacterium formicoaceticum strain EZ94 highlights a key role of methyltransferases during anaerobic dichloromethane degradation.</title>
        <authorList>
            <person name="Wasmund K."/>
        </authorList>
    </citation>
    <scope>NUCLEOTIDE SEQUENCE [LARGE SCALE GENOMIC DNA]</scope>
    <source>
        <strain evidence="4 5">EZ94</strain>
    </source>
</reference>
<evidence type="ECO:0000313" key="4">
    <source>
        <dbReference type="EMBL" id="MCR6544766.1"/>
    </source>
</evidence>
<dbReference type="EC" id="1.3.1.54" evidence="4"/>
<organism evidence="4 5">
    <name type="scientific">Dehalobacterium formicoaceticum</name>
    <dbReference type="NCBI Taxonomy" id="51515"/>
    <lineage>
        <taxon>Bacteria</taxon>
        <taxon>Bacillati</taxon>
        <taxon>Bacillota</taxon>
        <taxon>Clostridia</taxon>
        <taxon>Eubacteriales</taxon>
        <taxon>Peptococcaceae</taxon>
        <taxon>Dehalobacterium</taxon>
    </lineage>
</organism>
<comment type="caution">
    <text evidence="4">The sequence shown here is derived from an EMBL/GenBank/DDBJ whole genome shotgun (WGS) entry which is preliminary data.</text>
</comment>
<dbReference type="PANTHER" id="PTHR36925">
    <property type="entry name" value="COBALT-PRECORRIN-6A REDUCTASE"/>
    <property type="match status" value="1"/>
</dbReference>
<dbReference type="GO" id="GO:0016994">
    <property type="term" value="F:precorrin-6A reductase activity"/>
    <property type="evidence" value="ECO:0007669"/>
    <property type="project" value="UniProtKB-EC"/>
</dbReference>
<dbReference type="InterPro" id="IPR003723">
    <property type="entry name" value="Precorrin-6x_reduct"/>
</dbReference>
<dbReference type="Pfam" id="PF02571">
    <property type="entry name" value="CbiJ"/>
    <property type="match status" value="1"/>
</dbReference>